<feature type="region of interest" description="Disordered" evidence="1">
    <location>
        <begin position="24"/>
        <end position="45"/>
    </location>
</feature>
<dbReference type="eggNOG" id="COG3237">
    <property type="taxonomic scope" value="Bacteria"/>
</dbReference>
<protein>
    <submittedName>
        <fullName evidence="2">General stress protein CsbD</fullName>
    </submittedName>
</protein>
<accession>A0A066U8V8</accession>
<proteinExistence type="predicted"/>
<comment type="caution">
    <text evidence="2">The sequence shown here is derived from an EMBL/GenBank/DDBJ whole genome shotgun (WGS) entry which is preliminary data.</text>
</comment>
<gene>
    <name evidence="2" type="ORF">DV20_02235</name>
</gene>
<feature type="compositionally biased region" description="Low complexity" evidence="1">
    <location>
        <begin position="30"/>
        <end position="45"/>
    </location>
</feature>
<organism evidence="2 3">
    <name type="scientific">Amycolatopsis rifamycinica</name>
    <dbReference type="NCBI Taxonomy" id="287986"/>
    <lineage>
        <taxon>Bacteria</taxon>
        <taxon>Bacillati</taxon>
        <taxon>Actinomycetota</taxon>
        <taxon>Actinomycetes</taxon>
        <taxon>Pseudonocardiales</taxon>
        <taxon>Pseudonocardiaceae</taxon>
        <taxon>Amycolatopsis</taxon>
    </lineage>
</organism>
<sequence>MTMKHKIQQAVGCAREKAGVATGNRRLEASGRAQRRSAQLRSAASDVRLRARRVAREAQVRLRGGRPADPR</sequence>
<reference evidence="2 3" key="1">
    <citation type="submission" date="2014-05" db="EMBL/GenBank/DDBJ databases">
        <title>Draft genome sequence of Amycolatopsis rifamycinica DSM 46095.</title>
        <authorList>
            <person name="Lal R."/>
            <person name="Saxena A."/>
            <person name="Kumari R."/>
            <person name="Mukherjee U."/>
            <person name="Singh P."/>
            <person name="Sangwan N."/>
            <person name="Mahato N.K."/>
        </authorList>
    </citation>
    <scope>NUCLEOTIDE SEQUENCE [LARGE SCALE GENOMIC DNA]</scope>
    <source>
        <strain evidence="2 3">DSM 46095</strain>
    </source>
</reference>
<dbReference type="Proteomes" id="UP000027345">
    <property type="component" value="Unassembled WGS sequence"/>
</dbReference>
<dbReference type="EMBL" id="JMQI01000003">
    <property type="protein sequence ID" value="KDN23901.1"/>
    <property type="molecule type" value="Genomic_DNA"/>
</dbReference>
<evidence type="ECO:0000313" key="3">
    <source>
        <dbReference type="Proteomes" id="UP000027345"/>
    </source>
</evidence>
<name>A0A066U8V8_9PSEU</name>
<evidence type="ECO:0000313" key="2">
    <source>
        <dbReference type="EMBL" id="KDN23901.1"/>
    </source>
</evidence>
<dbReference type="AlphaFoldDB" id="A0A066U8V8"/>
<dbReference type="STRING" id="287986.DV20_02235"/>
<evidence type="ECO:0000256" key="1">
    <source>
        <dbReference type="SAM" id="MobiDB-lite"/>
    </source>
</evidence>
<keyword evidence="3" id="KW-1185">Reference proteome</keyword>